<accession>A0A840D104</accession>
<feature type="compositionally biased region" description="Acidic residues" evidence="1">
    <location>
        <begin position="222"/>
        <end position="231"/>
    </location>
</feature>
<feature type="domain" description="Lin1244/Lin1753-like N-terminal" evidence="2">
    <location>
        <begin position="10"/>
        <end position="104"/>
    </location>
</feature>
<protein>
    <recommendedName>
        <fullName evidence="2">Lin1244/Lin1753-like N-terminal domain-containing protein</fullName>
    </recommendedName>
</protein>
<feature type="region of interest" description="Disordered" evidence="1">
    <location>
        <begin position="178"/>
        <end position="234"/>
    </location>
</feature>
<feature type="region of interest" description="Disordered" evidence="1">
    <location>
        <begin position="137"/>
        <end position="162"/>
    </location>
</feature>
<keyword evidence="4" id="KW-1185">Reference proteome</keyword>
<dbReference type="PANTHER" id="PTHR39196">
    <property type="entry name" value="PRIMOSOME, DNAD SUBUNIT"/>
    <property type="match status" value="1"/>
</dbReference>
<evidence type="ECO:0000259" key="2">
    <source>
        <dbReference type="Pfam" id="PF14297"/>
    </source>
</evidence>
<feature type="compositionally biased region" description="Basic and acidic residues" evidence="1">
    <location>
        <begin position="182"/>
        <end position="191"/>
    </location>
</feature>
<dbReference type="AlphaFoldDB" id="A0A840D104"/>
<dbReference type="EMBL" id="JACIER010000008">
    <property type="protein sequence ID" value="MBB4044499.1"/>
    <property type="molecule type" value="Genomic_DNA"/>
</dbReference>
<dbReference type="PANTHER" id="PTHR39196:SF1">
    <property type="entry name" value="PRIMOSOME, DNAD SUBUNIT"/>
    <property type="match status" value="1"/>
</dbReference>
<comment type="caution">
    <text evidence="3">The sequence shown here is derived from an EMBL/GenBank/DDBJ whole genome shotgun (WGS) entry which is preliminary data.</text>
</comment>
<sequence length="335" mass="37901">MGRIKQGLDYFPLNTDFMHDRVVRRVMKREGDSAFAILLYTLSYIYSGEGYYIYTDDDFYDELSDQFFNTDNDGVRRVIRLMVEYGFFDTGLYERYGILTSADIQRQFLFITRRRRNQQHILPDYCLLSEEEVEPSAESVRSSNASSISSPDDVAESPEIVTQTRDNVTQTGDMVTKNTSIKRKERERKENILPNPPLGKGGNDEGGRNFGEGNRSVPINECESEDGVEPEEVSRKVGLEENAVIRGKSMKKRCELTQADIDRIQAPSDGQPRNLAGLLENFRLYHIPPAEQYAILLKSNYGAIGGKVWSALGVIRGSGGKIKLPGHYLLSVLNK</sequence>
<proteinExistence type="predicted"/>
<evidence type="ECO:0000313" key="4">
    <source>
        <dbReference type="Proteomes" id="UP000560658"/>
    </source>
</evidence>
<name>A0A840D104_9BACE</name>
<gene>
    <name evidence="3" type="ORF">GGR06_002293</name>
</gene>
<evidence type="ECO:0000313" key="3">
    <source>
        <dbReference type="EMBL" id="MBB4044499.1"/>
    </source>
</evidence>
<dbReference type="Pfam" id="PF14297">
    <property type="entry name" value="Lin1244_N"/>
    <property type="match status" value="1"/>
</dbReference>
<evidence type="ECO:0000256" key="1">
    <source>
        <dbReference type="SAM" id="MobiDB-lite"/>
    </source>
</evidence>
<feature type="compositionally biased region" description="Low complexity" evidence="1">
    <location>
        <begin position="137"/>
        <end position="150"/>
    </location>
</feature>
<dbReference type="InterPro" id="IPR025400">
    <property type="entry name" value="Lin1244/Lin1753-like_N"/>
</dbReference>
<organism evidence="3 4">
    <name type="scientific">Bacteroides reticulotermitis</name>
    <dbReference type="NCBI Taxonomy" id="1133319"/>
    <lineage>
        <taxon>Bacteria</taxon>
        <taxon>Pseudomonadati</taxon>
        <taxon>Bacteroidota</taxon>
        <taxon>Bacteroidia</taxon>
        <taxon>Bacteroidales</taxon>
        <taxon>Bacteroidaceae</taxon>
        <taxon>Bacteroides</taxon>
    </lineage>
</organism>
<reference evidence="3" key="1">
    <citation type="submission" date="2020-08" db="EMBL/GenBank/DDBJ databases">
        <title>Genomic Encyclopedia of Type Strains, Phase IV (KMG-IV): sequencing the most valuable type-strain genomes for metagenomic binning, comparative biology and taxonomic classification.</title>
        <authorList>
            <person name="Goeker M."/>
        </authorList>
    </citation>
    <scope>NUCLEOTIDE SEQUENCE [LARGE SCALE GENOMIC DNA]</scope>
    <source>
        <strain evidence="3">DSM 105720</strain>
    </source>
</reference>
<dbReference type="RefSeq" id="WP_044161379.1">
    <property type="nucleotide sequence ID" value="NZ_JACIER010000008.1"/>
</dbReference>
<dbReference type="Proteomes" id="UP000560658">
    <property type="component" value="Unassembled WGS sequence"/>
</dbReference>